<dbReference type="OrthoDB" id="5524298at2"/>
<reference evidence="4 5" key="1">
    <citation type="submission" date="2019-04" db="EMBL/GenBank/DDBJ databases">
        <authorList>
            <person name="Feng G."/>
            <person name="Zhang J."/>
            <person name="Zhu H."/>
        </authorList>
    </citation>
    <scope>NUCLEOTIDE SEQUENCE [LARGE SCALE GENOMIC DNA]</scope>
    <source>
        <strain evidence="4 5">JCM 31653</strain>
    </source>
</reference>
<evidence type="ECO:0000259" key="2">
    <source>
        <dbReference type="Pfam" id="PF13205"/>
    </source>
</evidence>
<dbReference type="PANTHER" id="PTHR46580">
    <property type="entry name" value="SENSOR KINASE-RELATED"/>
    <property type="match status" value="1"/>
</dbReference>
<dbReference type="Gene3D" id="2.130.10.130">
    <property type="entry name" value="Integrin alpha, N-terminal"/>
    <property type="match status" value="1"/>
</dbReference>
<dbReference type="PANTHER" id="PTHR46580:SF4">
    <property type="entry name" value="ATP_GTP-BINDING PROTEIN"/>
    <property type="match status" value="1"/>
</dbReference>
<organism evidence="4 5">
    <name type="scientific">Hymenobacter aquaticus</name>
    <dbReference type="NCBI Taxonomy" id="1867101"/>
    <lineage>
        <taxon>Bacteria</taxon>
        <taxon>Pseudomonadati</taxon>
        <taxon>Bacteroidota</taxon>
        <taxon>Cytophagia</taxon>
        <taxon>Cytophagales</taxon>
        <taxon>Hymenobacteraceae</taxon>
        <taxon>Hymenobacter</taxon>
    </lineage>
</organism>
<dbReference type="Pfam" id="PF18962">
    <property type="entry name" value="Por_Secre_tail"/>
    <property type="match status" value="1"/>
</dbReference>
<dbReference type="InterPro" id="IPR026444">
    <property type="entry name" value="Secre_tail"/>
</dbReference>
<comment type="caution">
    <text evidence="4">The sequence shown here is derived from an EMBL/GenBank/DDBJ whole genome shotgun (WGS) entry which is preliminary data.</text>
</comment>
<evidence type="ECO:0000313" key="5">
    <source>
        <dbReference type="Proteomes" id="UP000297549"/>
    </source>
</evidence>
<keyword evidence="1" id="KW-0732">Signal</keyword>
<dbReference type="NCBIfam" id="TIGR04183">
    <property type="entry name" value="Por_Secre_tail"/>
    <property type="match status" value="1"/>
</dbReference>
<dbReference type="InterPro" id="IPR032812">
    <property type="entry name" value="SbsA_Ig"/>
</dbReference>
<evidence type="ECO:0000313" key="4">
    <source>
        <dbReference type="EMBL" id="TGE23717.1"/>
    </source>
</evidence>
<accession>A0A4Z0Q156</accession>
<evidence type="ECO:0000256" key="1">
    <source>
        <dbReference type="ARBA" id="ARBA00022729"/>
    </source>
</evidence>
<keyword evidence="5" id="KW-1185">Reference proteome</keyword>
<protein>
    <submittedName>
        <fullName evidence="4">T9SS type A sorting domain-containing protein</fullName>
    </submittedName>
</protein>
<sequence length="1162" mass="116276">MKHFSATGSARGACPLRSLGLLTGVWLFALPGLAQSFSSSVPPARATTAPLPSLVLPSPLPGKVVGTGSSSRLLAVSPTVTSVSPMPNKASAPRASNVTFTLSQALNAGSANAVRVFGSRRGGLLAGAGSVSGSTVTFNPTLDFQPGETVQATLTTAAQSTSGIPVDRGYVTSFVAAVSNGAGTYTAAPNLTIPGNGQGVAIGDVNGDGIMDVVIGTGNSTLLTYIGTGGGSFAAPVSTATGSGPSQVVLADVDNDGDLDAVTPSFGAGGTSVHRNVGGVLGAATLLPTGPSPRNVAVVDVDGDGDLDILTNSVGNSNVTLNLNNAGTFAAATQVATTGASPYGIAAADFNGDGIMDFATADANGNTLSIRLGVGNGTFTAAANVNPGLTPFGLVAGDLNGDNIADLVTCNRNGTTVVVALGVGNGTFGTPTTVTVGSQPIDVSLADVDADGDLDLLVANFNGANVSVCRNSGAGTFAAAATYAANTQPFVIMPGDVNGDGALDLVTANLASTATTVLYNGTSLTDLTVSTTANIPGGAYNNITVTGTGVGTVTGSVSVAGAFVVQPGGVLNTNCQAISGSGTFTLQAGAELQICDPAGISSTGATGAVQVIGARTFSFSGRYTYNGTAAQVTGNALPSRVRDLAVSNGTGVTLSAATSVAQVLRLTSGVLNTNGQPLTLLSTDSTGTALAVNTNGSVTGNVTVQRYINPSLNAGPGYRHYAAPVTNTTVADLATGGPNPFSPTLNAAYNTSATPNLITPFPTVFGYDESRVLTSPATTYSGFDKGWFSPAAATDPLTPGLGYTVNIAGSEKVDFVGTLGNGPVSRTLNRAGGSEGGLHLVGNPYPAPLDWSKVTIPAGLDNAMYVYQSTAQYAGGYRSYVGGIGDPLVSSGQGFFVRVTPGSSSATLTFTNTARVTTYATQPAFNRSAETRPLVQLRLQGQGSPLTDDAYVYQQADATAGIDAAYDAVKLSNPHGLNVASVAAGQEVAINGLPVLTAATVVPLRLTVPQAGTYSLSAQQLLNTAPGTVFLHDDVTGRDVNLSQQAVYSFELSSLTAANRFSLRFEPSRPLAAQASPLAAATGVYPNPAHGSFLVQLPKVAQGGTAELVLLNALGQQVHQQAAALSAVGSSATVRVPALAAGVYVLQVRLGTEVISKRIVLN</sequence>
<evidence type="ECO:0000259" key="3">
    <source>
        <dbReference type="Pfam" id="PF18962"/>
    </source>
</evidence>
<dbReference type="SUPFAM" id="SSF69318">
    <property type="entry name" value="Integrin alpha N-terminal domain"/>
    <property type="match status" value="1"/>
</dbReference>
<dbReference type="Proteomes" id="UP000297549">
    <property type="component" value="Unassembled WGS sequence"/>
</dbReference>
<dbReference type="Pfam" id="PF13517">
    <property type="entry name" value="FG-GAP_3"/>
    <property type="match status" value="3"/>
</dbReference>
<dbReference type="EMBL" id="SRLC01000001">
    <property type="protein sequence ID" value="TGE23717.1"/>
    <property type="molecule type" value="Genomic_DNA"/>
</dbReference>
<proteinExistence type="predicted"/>
<gene>
    <name evidence="4" type="ORF">E5K00_00450</name>
</gene>
<dbReference type="Pfam" id="PF13205">
    <property type="entry name" value="Big_5"/>
    <property type="match status" value="1"/>
</dbReference>
<dbReference type="AlphaFoldDB" id="A0A4Z0Q156"/>
<feature type="domain" description="Secretion system C-terminal sorting" evidence="3">
    <location>
        <begin position="1084"/>
        <end position="1160"/>
    </location>
</feature>
<feature type="domain" description="SbsA Ig-like" evidence="2">
    <location>
        <begin position="77"/>
        <end position="174"/>
    </location>
</feature>
<name>A0A4Z0Q156_9BACT</name>
<dbReference type="InterPro" id="IPR013517">
    <property type="entry name" value="FG-GAP"/>
</dbReference>
<dbReference type="InterPro" id="IPR028994">
    <property type="entry name" value="Integrin_alpha_N"/>
</dbReference>
<dbReference type="Gene3D" id="2.30.30.100">
    <property type="match status" value="3"/>
</dbReference>